<dbReference type="Proteomes" id="UP000318878">
    <property type="component" value="Unassembled WGS sequence"/>
</dbReference>
<dbReference type="EMBL" id="SJPF01000002">
    <property type="protein sequence ID" value="TWT34893.1"/>
    <property type="molecule type" value="Genomic_DNA"/>
</dbReference>
<evidence type="ECO:0000313" key="3">
    <source>
        <dbReference type="EMBL" id="TWT34893.1"/>
    </source>
</evidence>
<gene>
    <name evidence="3" type="ORF">Enr8_23080</name>
</gene>
<organism evidence="3 4">
    <name type="scientific">Blastopirellula retiformator</name>
    <dbReference type="NCBI Taxonomy" id="2527970"/>
    <lineage>
        <taxon>Bacteria</taxon>
        <taxon>Pseudomonadati</taxon>
        <taxon>Planctomycetota</taxon>
        <taxon>Planctomycetia</taxon>
        <taxon>Pirellulales</taxon>
        <taxon>Pirellulaceae</taxon>
        <taxon>Blastopirellula</taxon>
    </lineage>
</organism>
<feature type="region of interest" description="Disordered" evidence="1">
    <location>
        <begin position="25"/>
        <end position="47"/>
    </location>
</feature>
<reference evidence="3 4" key="1">
    <citation type="submission" date="2019-02" db="EMBL/GenBank/DDBJ databases">
        <title>Deep-cultivation of Planctomycetes and their phenomic and genomic characterization uncovers novel biology.</title>
        <authorList>
            <person name="Wiegand S."/>
            <person name="Jogler M."/>
            <person name="Boedeker C."/>
            <person name="Pinto D."/>
            <person name="Vollmers J."/>
            <person name="Rivas-Marin E."/>
            <person name="Kohn T."/>
            <person name="Peeters S.H."/>
            <person name="Heuer A."/>
            <person name="Rast P."/>
            <person name="Oberbeckmann S."/>
            <person name="Bunk B."/>
            <person name="Jeske O."/>
            <person name="Meyerdierks A."/>
            <person name="Storesund J.E."/>
            <person name="Kallscheuer N."/>
            <person name="Luecker S."/>
            <person name="Lage O.M."/>
            <person name="Pohl T."/>
            <person name="Merkel B.J."/>
            <person name="Hornburger P."/>
            <person name="Mueller R.-W."/>
            <person name="Bruemmer F."/>
            <person name="Labrenz M."/>
            <person name="Spormann A.M."/>
            <person name="Op Den Camp H."/>
            <person name="Overmann J."/>
            <person name="Amann R."/>
            <person name="Jetten M.S.M."/>
            <person name="Mascher T."/>
            <person name="Medema M.H."/>
            <person name="Devos D.P."/>
            <person name="Kaster A.-K."/>
            <person name="Ovreas L."/>
            <person name="Rohde M."/>
            <person name="Galperin M.Y."/>
            <person name="Jogler C."/>
        </authorList>
    </citation>
    <scope>NUCLEOTIDE SEQUENCE [LARGE SCALE GENOMIC DNA]</scope>
    <source>
        <strain evidence="3 4">Enr8</strain>
    </source>
</reference>
<evidence type="ECO:0000256" key="2">
    <source>
        <dbReference type="SAM" id="SignalP"/>
    </source>
</evidence>
<accession>A0A5C5VAA2</accession>
<dbReference type="AlphaFoldDB" id="A0A5C5VAA2"/>
<keyword evidence="2" id="KW-0732">Signal</keyword>
<keyword evidence="4" id="KW-1185">Reference proteome</keyword>
<sequence precursor="true">MRPLFLLFVLLVPLGCNKAEPYGNAPTAVGAAADQRQDNPEYSPDLP</sequence>
<comment type="caution">
    <text evidence="3">The sequence shown here is derived from an EMBL/GenBank/DDBJ whole genome shotgun (WGS) entry which is preliminary data.</text>
</comment>
<protein>
    <submittedName>
        <fullName evidence="3">Uncharacterized protein</fullName>
    </submittedName>
</protein>
<evidence type="ECO:0000256" key="1">
    <source>
        <dbReference type="SAM" id="MobiDB-lite"/>
    </source>
</evidence>
<feature type="signal peptide" evidence="2">
    <location>
        <begin position="1"/>
        <end position="18"/>
    </location>
</feature>
<proteinExistence type="predicted"/>
<evidence type="ECO:0000313" key="4">
    <source>
        <dbReference type="Proteomes" id="UP000318878"/>
    </source>
</evidence>
<feature type="chain" id="PRO_5022663262" evidence="2">
    <location>
        <begin position="19"/>
        <end position="47"/>
    </location>
</feature>
<name>A0A5C5VAA2_9BACT</name>